<feature type="transmembrane region" description="Helical" evidence="2">
    <location>
        <begin position="143"/>
        <end position="165"/>
    </location>
</feature>
<keyword evidence="4" id="KW-1185">Reference proteome</keyword>
<comment type="subcellular location">
    <subcellularLocation>
        <location evidence="1">Cell membrane</location>
        <topology evidence="1">Multi-pass membrane protein</topology>
    </subcellularLocation>
</comment>
<sequence>MNKQHPSSPSRGRFDGQTWLLLIVNALFATAHALSGTFLGVYLWKSSGNFALLGCFALINHICMALTFWLAGHEVKQGRKMTVLRLGIAASAVFYSLVLLFGSGAIRYIWLLGIVQGLAAGLFWLAFNTLYFEVTDADNRDRFNGFSGVTGALAGMIAPWCSGFVISRMQAESGYRLIFMISLGIFIAGAVISFFLRNRKTEGSYEWLLAPRVLREAHNPWRRVVLALASQGLRESVFGLMIGLLIYIQTKSEMQLGNFTLLTSGISFVSFYVVGRWLKPAWREKGLLAGALVMSAVVAPFFLGIKLGVMLTFGIGIGLFMPFYSIPMTSSVFDLIGRNEDSAKQRVEYIVMRELALNAGRILGMLAFIVTVSLSKSPSTLTAFLFVIGCSPLLSWFFMRPLLARHASGRASADPEPA</sequence>
<comment type="caution">
    <text evidence="3">The sequence shown here is derived from an EMBL/GenBank/DDBJ whole genome shotgun (WGS) entry which is preliminary data.</text>
</comment>
<feature type="transmembrane region" description="Helical" evidence="2">
    <location>
        <begin position="381"/>
        <end position="399"/>
    </location>
</feature>
<protein>
    <submittedName>
        <fullName evidence="3">MFS transporter</fullName>
    </submittedName>
</protein>
<dbReference type="GO" id="GO:0022857">
    <property type="term" value="F:transmembrane transporter activity"/>
    <property type="evidence" value="ECO:0007669"/>
    <property type="project" value="InterPro"/>
</dbReference>
<dbReference type="SUPFAM" id="SSF103473">
    <property type="entry name" value="MFS general substrate transporter"/>
    <property type="match status" value="1"/>
</dbReference>
<dbReference type="InterPro" id="IPR036259">
    <property type="entry name" value="MFS_trans_sf"/>
</dbReference>
<dbReference type="Gene3D" id="1.20.1250.20">
    <property type="entry name" value="MFS general substrate transporter like domains"/>
    <property type="match status" value="1"/>
</dbReference>
<feature type="transmembrane region" description="Helical" evidence="2">
    <location>
        <begin position="355"/>
        <end position="375"/>
    </location>
</feature>
<dbReference type="EMBL" id="JACJVQ010000006">
    <property type="protein sequence ID" value="MBB6634349.1"/>
    <property type="molecule type" value="Genomic_DNA"/>
</dbReference>
<keyword evidence="2" id="KW-0812">Transmembrane</keyword>
<dbReference type="Proteomes" id="UP000535838">
    <property type="component" value="Unassembled WGS sequence"/>
</dbReference>
<dbReference type="AlphaFoldDB" id="A0A841STM4"/>
<gene>
    <name evidence="3" type="ORF">H7B67_09520</name>
</gene>
<organism evidence="3 4">
    <name type="scientific">Cohnella thailandensis</name>
    <dbReference type="NCBI Taxonomy" id="557557"/>
    <lineage>
        <taxon>Bacteria</taxon>
        <taxon>Bacillati</taxon>
        <taxon>Bacillota</taxon>
        <taxon>Bacilli</taxon>
        <taxon>Bacillales</taxon>
        <taxon>Paenibacillaceae</taxon>
        <taxon>Cohnella</taxon>
    </lineage>
</organism>
<evidence type="ECO:0000313" key="3">
    <source>
        <dbReference type="EMBL" id="MBB6634349.1"/>
    </source>
</evidence>
<reference evidence="3 4" key="1">
    <citation type="submission" date="2020-08" db="EMBL/GenBank/DDBJ databases">
        <title>Cohnella phylogeny.</title>
        <authorList>
            <person name="Dunlap C."/>
        </authorList>
    </citation>
    <scope>NUCLEOTIDE SEQUENCE [LARGE SCALE GENOMIC DNA]</scope>
    <source>
        <strain evidence="3 4">DSM 25241</strain>
    </source>
</reference>
<feature type="transmembrane region" description="Helical" evidence="2">
    <location>
        <begin position="20"/>
        <end position="44"/>
    </location>
</feature>
<feature type="transmembrane region" description="Helical" evidence="2">
    <location>
        <begin position="286"/>
        <end position="305"/>
    </location>
</feature>
<dbReference type="RefSeq" id="WP_185119563.1">
    <property type="nucleotide sequence ID" value="NZ_JACJVQ010000006.1"/>
</dbReference>
<feature type="transmembrane region" description="Helical" evidence="2">
    <location>
        <begin position="83"/>
        <end position="102"/>
    </location>
</feature>
<dbReference type="InterPro" id="IPR052528">
    <property type="entry name" value="Sugar_transport-like"/>
</dbReference>
<feature type="transmembrane region" description="Helical" evidence="2">
    <location>
        <begin position="177"/>
        <end position="196"/>
    </location>
</feature>
<evidence type="ECO:0000256" key="1">
    <source>
        <dbReference type="ARBA" id="ARBA00004651"/>
    </source>
</evidence>
<feature type="transmembrane region" description="Helical" evidence="2">
    <location>
        <begin position="224"/>
        <end position="248"/>
    </location>
</feature>
<dbReference type="GO" id="GO:0005886">
    <property type="term" value="C:plasma membrane"/>
    <property type="evidence" value="ECO:0007669"/>
    <property type="project" value="UniProtKB-SubCell"/>
</dbReference>
<name>A0A841STM4_9BACL</name>
<keyword evidence="2" id="KW-0472">Membrane</keyword>
<dbReference type="PANTHER" id="PTHR23526">
    <property type="entry name" value="INTEGRAL MEMBRANE TRANSPORT PROTEIN-RELATED"/>
    <property type="match status" value="1"/>
</dbReference>
<feature type="transmembrane region" description="Helical" evidence="2">
    <location>
        <begin position="254"/>
        <end position="274"/>
    </location>
</feature>
<keyword evidence="2" id="KW-1133">Transmembrane helix</keyword>
<accession>A0A841STM4</accession>
<evidence type="ECO:0000313" key="4">
    <source>
        <dbReference type="Proteomes" id="UP000535838"/>
    </source>
</evidence>
<feature type="transmembrane region" description="Helical" evidence="2">
    <location>
        <begin position="311"/>
        <end position="335"/>
    </location>
</feature>
<dbReference type="PANTHER" id="PTHR23526:SF2">
    <property type="entry name" value="MAJOR FACILITATOR SUPERFAMILY (MFS) PROFILE DOMAIN-CONTAINING PROTEIN"/>
    <property type="match status" value="1"/>
</dbReference>
<feature type="transmembrane region" description="Helical" evidence="2">
    <location>
        <begin position="50"/>
        <end position="71"/>
    </location>
</feature>
<feature type="transmembrane region" description="Helical" evidence="2">
    <location>
        <begin position="108"/>
        <end position="131"/>
    </location>
</feature>
<dbReference type="InterPro" id="IPR011701">
    <property type="entry name" value="MFS"/>
</dbReference>
<dbReference type="Pfam" id="PF07690">
    <property type="entry name" value="MFS_1"/>
    <property type="match status" value="1"/>
</dbReference>
<evidence type="ECO:0000256" key="2">
    <source>
        <dbReference type="SAM" id="Phobius"/>
    </source>
</evidence>
<proteinExistence type="predicted"/>